<geneLocation type="chloroplast" evidence="5"/>
<proteinExistence type="inferred from homology"/>
<evidence type="ECO:0000256" key="2">
    <source>
        <dbReference type="ARBA" id="ARBA00022980"/>
    </source>
</evidence>
<dbReference type="GO" id="GO:0003735">
    <property type="term" value="F:structural constituent of ribosome"/>
    <property type="evidence" value="ECO:0007669"/>
    <property type="project" value="InterPro"/>
</dbReference>
<evidence type="ECO:0000313" key="5">
    <source>
        <dbReference type="EMBL" id="ARW68549.1"/>
    </source>
</evidence>
<evidence type="ECO:0000256" key="1">
    <source>
        <dbReference type="ARBA" id="ARBA00009254"/>
    </source>
</evidence>
<dbReference type="HAMAP" id="MF_00374">
    <property type="entry name" value="Ribosomal_uL29"/>
    <property type="match status" value="1"/>
</dbReference>
<dbReference type="NCBIfam" id="TIGR00012">
    <property type="entry name" value="L29"/>
    <property type="match status" value="1"/>
</dbReference>
<keyword evidence="5" id="KW-0934">Plastid</keyword>
<sequence length="70" mass="8405">MQKKHKNLKEFKQLTKEEREERIIDLKKELIFINIKLKTKQNSSSHIVRKIKTQIAQLYTLQTLGLNNKN</sequence>
<dbReference type="Gene3D" id="1.10.287.310">
    <property type="match status" value="1"/>
</dbReference>
<dbReference type="GO" id="GO:1990904">
    <property type="term" value="C:ribonucleoprotein complex"/>
    <property type="evidence" value="ECO:0007669"/>
    <property type="project" value="UniProtKB-KW"/>
</dbReference>
<dbReference type="EMBL" id="MF101452">
    <property type="protein sequence ID" value="ARW68549.1"/>
    <property type="molecule type" value="Genomic_DNA"/>
</dbReference>
<dbReference type="GO" id="GO:0005840">
    <property type="term" value="C:ribosome"/>
    <property type="evidence" value="ECO:0007669"/>
    <property type="project" value="UniProtKB-KW"/>
</dbReference>
<dbReference type="InterPro" id="IPR001854">
    <property type="entry name" value="Ribosomal_uL29"/>
</dbReference>
<dbReference type="AlphaFoldDB" id="A0A1Z1MRQ1"/>
<comment type="subcellular location">
    <subcellularLocation>
        <location evidence="4">Plastid</location>
        <location evidence="4">Chloroplast</location>
    </subcellularLocation>
</comment>
<evidence type="ECO:0000256" key="3">
    <source>
        <dbReference type="ARBA" id="ARBA00023274"/>
    </source>
</evidence>
<keyword evidence="3 4" id="KW-0687">Ribonucleoprotein</keyword>
<dbReference type="SUPFAM" id="SSF46561">
    <property type="entry name" value="Ribosomal protein L29 (L29p)"/>
    <property type="match status" value="1"/>
</dbReference>
<dbReference type="Pfam" id="PF00831">
    <property type="entry name" value="Ribosomal_L29"/>
    <property type="match status" value="1"/>
</dbReference>
<protein>
    <recommendedName>
        <fullName evidence="4">Large ribosomal subunit protein uL29c</fullName>
    </recommendedName>
</protein>
<dbReference type="RefSeq" id="YP_009399152.1">
    <property type="nucleotide sequence ID" value="NC_035295.1"/>
</dbReference>
<dbReference type="GeneID" id="33361796"/>
<dbReference type="GO" id="GO:0006412">
    <property type="term" value="P:translation"/>
    <property type="evidence" value="ECO:0007669"/>
    <property type="project" value="UniProtKB-UniRule"/>
</dbReference>
<gene>
    <name evidence="4 5" type="primary">rpl29</name>
</gene>
<keyword evidence="5" id="KW-0150">Chloroplast</keyword>
<organism evidence="5">
    <name type="scientific">Taenioma perpusillum</name>
    <dbReference type="NCBI Taxonomy" id="210852"/>
    <lineage>
        <taxon>Eukaryota</taxon>
        <taxon>Rhodophyta</taxon>
        <taxon>Florideophyceae</taxon>
        <taxon>Rhodymeniophycidae</taxon>
        <taxon>Ceramiales</taxon>
        <taxon>Delesseriaceae</taxon>
        <taxon>Taenioma</taxon>
    </lineage>
</organism>
<name>A0A1Z1MRQ1_9FLOR</name>
<comment type="similarity">
    <text evidence="1 4">Belongs to the universal ribosomal protein uL29 family.</text>
</comment>
<reference evidence="5" key="1">
    <citation type="journal article" date="2017" name="J. Phycol.">
        <title>Analysis of chloroplast genomes and a supermatrix inform reclassification of the Rhodomelaceae (Rhodophyta).</title>
        <authorList>
            <person name="Diaz-Tapia P."/>
            <person name="Maggs C.A."/>
            <person name="West J.A."/>
            <person name="Verbruggen H."/>
        </authorList>
    </citation>
    <scope>NUCLEOTIDE SEQUENCE</scope>
    <source>
        <strain evidence="5">PD1676</strain>
    </source>
</reference>
<accession>A0A1Z1MRQ1</accession>
<evidence type="ECO:0000256" key="4">
    <source>
        <dbReference type="HAMAP-Rule" id="MF_00374"/>
    </source>
</evidence>
<dbReference type="GO" id="GO:0009507">
    <property type="term" value="C:chloroplast"/>
    <property type="evidence" value="ECO:0007669"/>
    <property type="project" value="UniProtKB-SubCell"/>
</dbReference>
<keyword evidence="2 4" id="KW-0689">Ribosomal protein</keyword>
<dbReference type="InterPro" id="IPR036049">
    <property type="entry name" value="Ribosomal_uL29_sf"/>
</dbReference>